<evidence type="ECO:0000313" key="2">
    <source>
        <dbReference type="EMBL" id="BBL70420.1"/>
    </source>
</evidence>
<accession>A0A8D4VQ65</accession>
<name>A0A8D4VQ65_9GAMM</name>
<dbReference type="KEGG" id="moz:MoryE10_10260"/>
<proteinExistence type="predicted"/>
<protein>
    <recommendedName>
        <fullName evidence="4">DUF3862 domain-containing protein</fullName>
    </recommendedName>
</protein>
<dbReference type="InterPro" id="IPR037873">
    <property type="entry name" value="BamE-like"/>
</dbReference>
<evidence type="ECO:0000256" key="1">
    <source>
        <dbReference type="ARBA" id="ARBA00022729"/>
    </source>
</evidence>
<dbReference type="AlphaFoldDB" id="A0A8D4VQ65"/>
<dbReference type="Gene3D" id="3.30.1450.10">
    <property type="match status" value="1"/>
</dbReference>
<dbReference type="RefSeq" id="WP_054773961.1">
    <property type="nucleotide sequence ID" value="NZ_AP019782.1"/>
</dbReference>
<sequence length="86" mass="9451">MKIQSARAFILLAACLAATGCDKLNRENYDKLKMGMPYPDVVQLLGEPTRCDAILIAKNCTWGKEPKSISVNFVDDQVILFSSTGL</sequence>
<evidence type="ECO:0008006" key="4">
    <source>
        <dbReference type="Google" id="ProtNLM"/>
    </source>
</evidence>
<evidence type="ECO:0000313" key="3">
    <source>
        <dbReference type="Proteomes" id="UP000824988"/>
    </source>
</evidence>
<keyword evidence="1" id="KW-0732">Signal</keyword>
<gene>
    <name evidence="2" type="ORF">MoryE10_10260</name>
</gene>
<keyword evidence="3" id="KW-1185">Reference proteome</keyword>
<dbReference type="EMBL" id="AP019782">
    <property type="protein sequence ID" value="BBL70420.1"/>
    <property type="molecule type" value="Genomic_DNA"/>
</dbReference>
<dbReference type="Proteomes" id="UP000824988">
    <property type="component" value="Chromosome"/>
</dbReference>
<reference evidence="2" key="1">
    <citation type="submission" date="2019-06" db="EMBL/GenBank/DDBJ databases">
        <title>Complete genome sequence of Methylogaea oryzae strain JCM16910.</title>
        <authorList>
            <person name="Asakawa S."/>
        </authorList>
    </citation>
    <scope>NUCLEOTIDE SEQUENCE</scope>
    <source>
        <strain evidence="2">E10</strain>
    </source>
</reference>
<organism evidence="2 3">
    <name type="scientific">Methylogaea oryzae</name>
    <dbReference type="NCBI Taxonomy" id="1295382"/>
    <lineage>
        <taxon>Bacteria</taxon>
        <taxon>Pseudomonadati</taxon>
        <taxon>Pseudomonadota</taxon>
        <taxon>Gammaproteobacteria</taxon>
        <taxon>Methylococcales</taxon>
        <taxon>Methylococcaceae</taxon>
        <taxon>Methylogaea</taxon>
    </lineage>
</organism>
<dbReference type="PROSITE" id="PS51257">
    <property type="entry name" value="PROKAR_LIPOPROTEIN"/>
    <property type="match status" value="1"/>
</dbReference>